<accession>A0AAN6Q0G2</accession>
<protein>
    <submittedName>
        <fullName evidence="1">Uncharacterized protein</fullName>
    </submittedName>
</protein>
<evidence type="ECO:0000313" key="2">
    <source>
        <dbReference type="Proteomes" id="UP001305647"/>
    </source>
</evidence>
<reference evidence="1" key="2">
    <citation type="submission" date="2023-05" db="EMBL/GenBank/DDBJ databases">
        <authorList>
            <consortium name="Lawrence Berkeley National Laboratory"/>
            <person name="Steindorff A."/>
            <person name="Hensen N."/>
            <person name="Bonometti L."/>
            <person name="Westerberg I."/>
            <person name="Brannstrom I.O."/>
            <person name="Guillou S."/>
            <person name="Cros-Aarteil S."/>
            <person name="Calhoun S."/>
            <person name="Haridas S."/>
            <person name="Kuo A."/>
            <person name="Mondo S."/>
            <person name="Pangilinan J."/>
            <person name="Riley R."/>
            <person name="Labutti K."/>
            <person name="Andreopoulos B."/>
            <person name="Lipzen A."/>
            <person name="Chen C."/>
            <person name="Yanf M."/>
            <person name="Daum C."/>
            <person name="Ng V."/>
            <person name="Clum A."/>
            <person name="Ohm R."/>
            <person name="Martin F."/>
            <person name="Silar P."/>
            <person name="Natvig D."/>
            <person name="Lalanne C."/>
            <person name="Gautier V."/>
            <person name="Ament-Velasquez S.L."/>
            <person name="Kruys A."/>
            <person name="Hutchinson M.I."/>
            <person name="Powell A.J."/>
            <person name="Barry K."/>
            <person name="Miller A.N."/>
            <person name="Grigoriev I.V."/>
            <person name="Debuchy R."/>
            <person name="Gladieux P."/>
            <person name="Thoren M.H."/>
            <person name="Johannesson H."/>
        </authorList>
    </citation>
    <scope>NUCLEOTIDE SEQUENCE</scope>
    <source>
        <strain evidence="1">CBS 757.83</strain>
    </source>
</reference>
<evidence type="ECO:0000313" key="1">
    <source>
        <dbReference type="EMBL" id="KAK4101183.1"/>
    </source>
</evidence>
<organism evidence="1 2">
    <name type="scientific">Parathielavia hyrcaniae</name>
    <dbReference type="NCBI Taxonomy" id="113614"/>
    <lineage>
        <taxon>Eukaryota</taxon>
        <taxon>Fungi</taxon>
        <taxon>Dikarya</taxon>
        <taxon>Ascomycota</taxon>
        <taxon>Pezizomycotina</taxon>
        <taxon>Sordariomycetes</taxon>
        <taxon>Sordariomycetidae</taxon>
        <taxon>Sordariales</taxon>
        <taxon>Chaetomiaceae</taxon>
        <taxon>Parathielavia</taxon>
    </lineage>
</organism>
<reference evidence="1" key="1">
    <citation type="journal article" date="2023" name="Mol. Phylogenet. Evol.">
        <title>Genome-scale phylogeny and comparative genomics of the fungal order Sordariales.</title>
        <authorList>
            <person name="Hensen N."/>
            <person name="Bonometti L."/>
            <person name="Westerberg I."/>
            <person name="Brannstrom I.O."/>
            <person name="Guillou S."/>
            <person name="Cros-Aarteil S."/>
            <person name="Calhoun S."/>
            <person name="Haridas S."/>
            <person name="Kuo A."/>
            <person name="Mondo S."/>
            <person name="Pangilinan J."/>
            <person name="Riley R."/>
            <person name="LaButti K."/>
            <person name="Andreopoulos B."/>
            <person name="Lipzen A."/>
            <person name="Chen C."/>
            <person name="Yan M."/>
            <person name="Daum C."/>
            <person name="Ng V."/>
            <person name="Clum A."/>
            <person name="Steindorff A."/>
            <person name="Ohm R.A."/>
            <person name="Martin F."/>
            <person name="Silar P."/>
            <person name="Natvig D.O."/>
            <person name="Lalanne C."/>
            <person name="Gautier V."/>
            <person name="Ament-Velasquez S.L."/>
            <person name="Kruys A."/>
            <person name="Hutchinson M.I."/>
            <person name="Powell A.J."/>
            <person name="Barry K."/>
            <person name="Miller A.N."/>
            <person name="Grigoriev I.V."/>
            <person name="Debuchy R."/>
            <person name="Gladieux P."/>
            <person name="Hiltunen Thoren M."/>
            <person name="Johannesson H."/>
        </authorList>
    </citation>
    <scope>NUCLEOTIDE SEQUENCE</scope>
    <source>
        <strain evidence="1">CBS 757.83</strain>
    </source>
</reference>
<gene>
    <name evidence="1" type="ORF">N658DRAFT_67486</name>
</gene>
<dbReference type="Proteomes" id="UP001305647">
    <property type="component" value="Unassembled WGS sequence"/>
</dbReference>
<comment type="caution">
    <text evidence="1">The sequence shown here is derived from an EMBL/GenBank/DDBJ whole genome shotgun (WGS) entry which is preliminary data.</text>
</comment>
<keyword evidence="2" id="KW-1185">Reference proteome</keyword>
<sequence length="96" mass="10883">MKPVVPRTHLPTRGRRRSNWKNRQIGSFVGRAGRVRRPSGNYHQSCKLELIAFPRKEAYLPGSTHCAHCRDTGQEPVNAVGNRMCPPSLPIHQFPN</sequence>
<name>A0AAN6Q0G2_9PEZI</name>
<proteinExistence type="predicted"/>
<dbReference type="EMBL" id="MU863636">
    <property type="protein sequence ID" value="KAK4101183.1"/>
    <property type="molecule type" value="Genomic_DNA"/>
</dbReference>
<dbReference type="AlphaFoldDB" id="A0AAN6Q0G2"/>